<proteinExistence type="predicted"/>
<keyword evidence="3" id="KW-1185">Reference proteome</keyword>
<reference evidence="2 3" key="1">
    <citation type="submission" date="2016-05" db="EMBL/GenBank/DDBJ databases">
        <title>Genome sequencing of Trichophyton violaceum CMCC(F)T3l isolated from hair.</title>
        <authorList>
            <person name="Zhan P."/>
            <person name="Tao Y."/>
            <person name="Liu W."/>
        </authorList>
    </citation>
    <scope>NUCLEOTIDE SEQUENCE [LARGE SCALE GENOMIC DNA]</scope>
    <source>
        <strain evidence="3">CMCC(F)T3l</strain>
    </source>
</reference>
<gene>
    <name evidence="2" type="ORF">A7D00_0449</name>
</gene>
<feature type="region of interest" description="Disordered" evidence="1">
    <location>
        <begin position="12"/>
        <end position="49"/>
    </location>
</feature>
<feature type="compositionally biased region" description="Basic and acidic residues" evidence="1">
    <location>
        <begin position="103"/>
        <end position="119"/>
    </location>
</feature>
<sequence length="264" mass="29277">MGDRLHYLRWKPTITAPSPNNPSNNARLRQQVPVSSPSTSATSGLQGQGTAQYVRGSYTLFSGYNIDQINGILVSDDGNGFLLAVPPEASLRSTAPEAGSSSARRETRPTGHSSRISDYEIAKEEQDFEDAIQNSLKDHRTPVAVPRVHGQRSSTVADRPSAASHRPQQLFNIQTLWRLYQEQQETSAARQQPAPVIRRGLLRPSAHKITCTICNGSREPSRLKERGEFVLLNLANLSFHFAVKSTISAISTVYYFRDLDEDCR</sequence>
<name>A0A178FQR3_TRIVO</name>
<dbReference type="AlphaFoldDB" id="A0A178FQR3"/>
<feature type="compositionally biased region" description="Low complexity" evidence="1">
    <location>
        <begin position="17"/>
        <end position="43"/>
    </location>
</feature>
<feature type="region of interest" description="Disordered" evidence="1">
    <location>
        <begin position="92"/>
        <end position="119"/>
    </location>
</feature>
<accession>A0A178FQR3</accession>
<dbReference type="EMBL" id="LHPN01000001">
    <property type="protein sequence ID" value="OAL74852.1"/>
    <property type="molecule type" value="Genomic_DNA"/>
</dbReference>
<evidence type="ECO:0000256" key="1">
    <source>
        <dbReference type="SAM" id="MobiDB-lite"/>
    </source>
</evidence>
<comment type="caution">
    <text evidence="2">The sequence shown here is derived from an EMBL/GenBank/DDBJ whole genome shotgun (WGS) entry which is preliminary data.</text>
</comment>
<evidence type="ECO:0000313" key="2">
    <source>
        <dbReference type="EMBL" id="OAL74852.1"/>
    </source>
</evidence>
<dbReference type="OrthoDB" id="4173680at2759"/>
<organism evidence="2 3">
    <name type="scientific">Trichophyton violaceum</name>
    <dbReference type="NCBI Taxonomy" id="34388"/>
    <lineage>
        <taxon>Eukaryota</taxon>
        <taxon>Fungi</taxon>
        <taxon>Dikarya</taxon>
        <taxon>Ascomycota</taxon>
        <taxon>Pezizomycotina</taxon>
        <taxon>Eurotiomycetes</taxon>
        <taxon>Eurotiomycetidae</taxon>
        <taxon>Onygenales</taxon>
        <taxon>Arthrodermataceae</taxon>
        <taxon>Trichophyton</taxon>
    </lineage>
</organism>
<evidence type="ECO:0000313" key="3">
    <source>
        <dbReference type="Proteomes" id="UP000243519"/>
    </source>
</evidence>
<protein>
    <submittedName>
        <fullName evidence="2">Uncharacterized protein</fullName>
    </submittedName>
</protein>
<dbReference type="Proteomes" id="UP000243519">
    <property type="component" value="Unassembled WGS sequence"/>
</dbReference>